<evidence type="ECO:0000256" key="7">
    <source>
        <dbReference type="PIRSR" id="PIRSR005586-1"/>
    </source>
</evidence>
<feature type="zinc finger region" description="C4-type" evidence="8">
    <location>
        <begin position="4"/>
        <end position="25"/>
    </location>
</feature>
<dbReference type="InterPro" id="IPR019761">
    <property type="entry name" value="DNA-dir_RNA_pol-M_15_CS"/>
</dbReference>
<dbReference type="SMART" id="SM00440">
    <property type="entry name" value="ZnF_C2C2"/>
    <property type="match status" value="1"/>
</dbReference>
<dbReference type="Pfam" id="PF01096">
    <property type="entry name" value="Zn_ribbon_TFIIS"/>
    <property type="match status" value="1"/>
</dbReference>
<dbReference type="GO" id="GO:0003676">
    <property type="term" value="F:nucleic acid binding"/>
    <property type="evidence" value="ECO:0007669"/>
    <property type="project" value="InterPro"/>
</dbReference>
<feature type="binding site" evidence="7">
    <location>
        <position position="73"/>
    </location>
    <ligand>
        <name>Zn(2+)</name>
        <dbReference type="ChEBI" id="CHEBI:29105"/>
        <label>2</label>
    </ligand>
</feature>
<evidence type="ECO:0000256" key="9">
    <source>
        <dbReference type="RuleBase" id="RU003474"/>
    </source>
</evidence>
<feature type="binding site" evidence="7">
    <location>
        <position position="101"/>
    </location>
    <ligand>
        <name>Zn(2+)</name>
        <dbReference type="ChEBI" id="CHEBI:29105"/>
        <label>2</label>
    </ligand>
</feature>
<dbReference type="PROSITE" id="PS51133">
    <property type="entry name" value="ZF_TFIIS_2"/>
    <property type="match status" value="1"/>
</dbReference>
<evidence type="ECO:0000313" key="12">
    <source>
        <dbReference type="Proteomes" id="UP000605805"/>
    </source>
</evidence>
<dbReference type="EMBL" id="DQTV01000094">
    <property type="protein sequence ID" value="HIP57404.1"/>
    <property type="molecule type" value="Genomic_DNA"/>
</dbReference>
<dbReference type="SMART" id="SM00661">
    <property type="entry name" value="RPOL9"/>
    <property type="match status" value="1"/>
</dbReference>
<dbReference type="SUPFAM" id="SSF57783">
    <property type="entry name" value="Zinc beta-ribbon"/>
    <property type="match status" value="1"/>
</dbReference>
<evidence type="ECO:0000256" key="5">
    <source>
        <dbReference type="ARBA" id="ARBA00023163"/>
    </source>
</evidence>
<dbReference type="GO" id="GO:0008270">
    <property type="term" value="F:zinc ion binding"/>
    <property type="evidence" value="ECO:0007669"/>
    <property type="project" value="UniProtKB-KW"/>
</dbReference>
<accession>A0A832YYY3</accession>
<evidence type="ECO:0000256" key="4">
    <source>
        <dbReference type="ARBA" id="ARBA00023015"/>
    </source>
</evidence>
<feature type="binding site" evidence="7">
    <location>
        <position position="22"/>
    </location>
    <ligand>
        <name>Zn(2+)</name>
        <dbReference type="ChEBI" id="CHEBI:29105"/>
        <label>1</label>
    </ligand>
</feature>
<dbReference type="PANTHER" id="PTHR11239">
    <property type="entry name" value="DNA-DIRECTED RNA POLYMERASE"/>
    <property type="match status" value="1"/>
</dbReference>
<feature type="binding site" evidence="7">
    <location>
        <position position="7"/>
    </location>
    <ligand>
        <name>Zn(2+)</name>
        <dbReference type="ChEBI" id="CHEBI:29105"/>
        <label>1</label>
    </ligand>
</feature>
<organism evidence="11 12">
    <name type="scientific">Ignisphaera aggregans</name>
    <dbReference type="NCBI Taxonomy" id="334771"/>
    <lineage>
        <taxon>Archaea</taxon>
        <taxon>Thermoproteota</taxon>
        <taxon>Thermoprotei</taxon>
        <taxon>Desulfurococcales</taxon>
        <taxon>Desulfurococcaceae</taxon>
        <taxon>Ignisphaera</taxon>
    </lineage>
</organism>
<name>A0A832YYY3_9CREN</name>
<dbReference type="Pfam" id="PF02150">
    <property type="entry name" value="Zn_ribbon_RPB9"/>
    <property type="match status" value="1"/>
</dbReference>
<evidence type="ECO:0000259" key="10">
    <source>
        <dbReference type="PROSITE" id="PS51133"/>
    </source>
</evidence>
<dbReference type="CDD" id="cd10511">
    <property type="entry name" value="Zn-ribbon_TFS"/>
    <property type="match status" value="1"/>
</dbReference>
<dbReference type="GO" id="GO:0003899">
    <property type="term" value="F:DNA-directed RNA polymerase activity"/>
    <property type="evidence" value="ECO:0007669"/>
    <property type="project" value="InterPro"/>
</dbReference>
<evidence type="ECO:0000313" key="11">
    <source>
        <dbReference type="EMBL" id="HIP57404.1"/>
    </source>
</evidence>
<dbReference type="InterPro" id="IPR001529">
    <property type="entry name" value="Zn_ribbon_RPB9"/>
</dbReference>
<proteinExistence type="inferred from homology"/>
<dbReference type="InterPro" id="IPR006288">
    <property type="entry name" value="TFS"/>
</dbReference>
<dbReference type="InterPro" id="IPR012164">
    <property type="entry name" value="Rpa12/Rpb9/Rpc10/TFS"/>
</dbReference>
<keyword evidence="1 7" id="KW-0479">Metal-binding</keyword>
<feature type="binding site" evidence="7">
    <location>
        <position position="104"/>
    </location>
    <ligand>
        <name>Zn(2+)</name>
        <dbReference type="ChEBI" id="CHEBI:29105"/>
        <label>2</label>
    </ligand>
</feature>
<dbReference type="InterPro" id="IPR001222">
    <property type="entry name" value="Znf_TFIIS"/>
</dbReference>
<dbReference type="GO" id="GO:0006351">
    <property type="term" value="P:DNA-templated transcription"/>
    <property type="evidence" value="ECO:0007669"/>
    <property type="project" value="InterPro"/>
</dbReference>
<dbReference type="NCBIfam" id="TIGR01384">
    <property type="entry name" value="TFS_arch"/>
    <property type="match status" value="1"/>
</dbReference>
<evidence type="ECO:0000256" key="3">
    <source>
        <dbReference type="ARBA" id="ARBA00022833"/>
    </source>
</evidence>
<protein>
    <submittedName>
        <fullName evidence="11">Transcription factor S</fullName>
    </submittedName>
</protein>
<dbReference type="PROSITE" id="PS01030">
    <property type="entry name" value="RNA_POL_M_15KD"/>
    <property type="match status" value="1"/>
</dbReference>
<dbReference type="Proteomes" id="UP000605805">
    <property type="component" value="Unassembled WGS sequence"/>
</dbReference>
<feature type="binding site" evidence="7">
    <location>
        <position position="25"/>
    </location>
    <ligand>
        <name>Zn(2+)</name>
        <dbReference type="ChEBI" id="CHEBI:29105"/>
        <label>1</label>
    </ligand>
</feature>
<comment type="caution">
    <text evidence="11">The sequence shown here is derived from an EMBL/GenBank/DDBJ whole genome shotgun (WGS) entry which is preliminary data.</text>
</comment>
<gene>
    <name evidence="11" type="ORF">EYH02_04990</name>
</gene>
<dbReference type="GO" id="GO:0006355">
    <property type="term" value="P:regulation of DNA-templated transcription"/>
    <property type="evidence" value="ECO:0007669"/>
    <property type="project" value="InterPro"/>
</dbReference>
<dbReference type="PROSITE" id="PS00466">
    <property type="entry name" value="ZF_TFIIS_1"/>
    <property type="match status" value="1"/>
</dbReference>
<evidence type="ECO:0000256" key="1">
    <source>
        <dbReference type="ARBA" id="ARBA00022723"/>
    </source>
</evidence>
<keyword evidence="4" id="KW-0805">Transcription regulation</keyword>
<comment type="similarity">
    <text evidence="6 9">Belongs to the archaeal rpoM/eukaryotic RPA12/RPB9/RPC11 RNA polymerase family.</text>
</comment>
<feature type="binding site" evidence="7">
    <location>
        <position position="76"/>
    </location>
    <ligand>
        <name>Zn(2+)</name>
        <dbReference type="ChEBI" id="CHEBI:29105"/>
        <label>2</label>
    </ligand>
</feature>
<dbReference type="PANTHER" id="PTHR11239:SF12">
    <property type="entry name" value="DNA-DIRECTED RNA POLYMERASE III SUBUNIT RPC10"/>
    <property type="match status" value="1"/>
</dbReference>
<keyword evidence="3 7" id="KW-0862">Zinc</keyword>
<feature type="domain" description="TFIIS-type" evidence="10">
    <location>
        <begin position="69"/>
        <end position="109"/>
    </location>
</feature>
<feature type="binding site" evidence="7">
    <location>
        <position position="4"/>
    </location>
    <ligand>
        <name>Zn(2+)</name>
        <dbReference type="ChEBI" id="CHEBI:29105"/>
        <label>1</label>
    </ligand>
</feature>
<reference evidence="11" key="1">
    <citation type="journal article" date="2020" name="ISME J.">
        <title>Gammaproteobacteria mediating utilization of methyl-, sulfur- and petroleum organic compounds in deep ocean hydrothermal plumes.</title>
        <authorList>
            <person name="Zhou Z."/>
            <person name="Liu Y."/>
            <person name="Pan J."/>
            <person name="Cron B.R."/>
            <person name="Toner B.M."/>
            <person name="Anantharaman K."/>
            <person name="Breier J.A."/>
            <person name="Dick G.J."/>
            <person name="Li M."/>
        </authorList>
    </citation>
    <scope>NUCLEOTIDE SEQUENCE</scope>
    <source>
        <strain evidence="11">SZUA-1435</strain>
    </source>
</reference>
<evidence type="ECO:0000256" key="6">
    <source>
        <dbReference type="PIRNR" id="PIRNR005586"/>
    </source>
</evidence>
<dbReference type="AlphaFoldDB" id="A0A832YYY3"/>
<dbReference type="Gene3D" id="2.20.25.10">
    <property type="match status" value="1"/>
</dbReference>
<sequence>MRFCPKCGALMLIDQRRRVLRCVRCGYEEASSSSRLVLTRSIVHTEREKLTIVEGGKAEVPPSAVLLKGEVRCPRCGCDEIYAWQIQTRAADEPPTTFYKCTKCGHTWREY</sequence>
<evidence type="ECO:0000256" key="2">
    <source>
        <dbReference type="ARBA" id="ARBA00022771"/>
    </source>
</evidence>
<keyword evidence="5 6" id="KW-0804">Transcription</keyword>
<evidence type="ECO:0000256" key="8">
    <source>
        <dbReference type="PIRSR" id="PIRSR005586-2"/>
    </source>
</evidence>
<dbReference type="PIRSF" id="PIRSF005586">
    <property type="entry name" value="RNApol_RpoM"/>
    <property type="match status" value="1"/>
</dbReference>
<keyword evidence="2 8" id="KW-0863">Zinc-finger</keyword>